<dbReference type="InterPro" id="IPR000326">
    <property type="entry name" value="PAP2/HPO"/>
</dbReference>
<dbReference type="GO" id="GO:0005886">
    <property type="term" value="C:plasma membrane"/>
    <property type="evidence" value="ECO:0007669"/>
    <property type="project" value="InterPro"/>
</dbReference>
<feature type="transmembrane region" description="Helical" evidence="1">
    <location>
        <begin position="62"/>
        <end position="84"/>
    </location>
</feature>
<dbReference type="EMBL" id="MLJW01000096">
    <property type="protein sequence ID" value="OIR00375.1"/>
    <property type="molecule type" value="Genomic_DNA"/>
</dbReference>
<evidence type="ECO:0000259" key="2">
    <source>
        <dbReference type="SMART" id="SM00014"/>
    </source>
</evidence>
<dbReference type="Gene3D" id="1.20.144.10">
    <property type="entry name" value="Phosphatidic acid phosphatase type 2/haloperoxidase"/>
    <property type="match status" value="1"/>
</dbReference>
<evidence type="ECO:0000256" key="1">
    <source>
        <dbReference type="SAM" id="Phobius"/>
    </source>
</evidence>
<feature type="domain" description="Phosphatidic acid phosphatase type 2/haloperoxidase" evidence="2">
    <location>
        <begin position="58"/>
        <end position="167"/>
    </location>
</feature>
<dbReference type="EC" id="3.6.1.27" evidence="3"/>
<feature type="transmembrane region" description="Helical" evidence="1">
    <location>
        <begin position="152"/>
        <end position="171"/>
    </location>
</feature>
<proteinExistence type="predicted"/>
<keyword evidence="1" id="KW-1133">Transmembrane helix</keyword>
<dbReference type="Pfam" id="PF01569">
    <property type="entry name" value="PAP2"/>
    <property type="match status" value="1"/>
</dbReference>
<protein>
    <submittedName>
        <fullName evidence="3">Putative undecaprenyl-diphosphatase YbjG</fullName>
        <ecNumber evidence="3">3.6.1.27</ecNumber>
    </submittedName>
</protein>
<dbReference type="PANTHER" id="PTHR14969:SF13">
    <property type="entry name" value="AT30094P"/>
    <property type="match status" value="1"/>
</dbReference>
<keyword evidence="1" id="KW-0472">Membrane</keyword>
<dbReference type="SUPFAM" id="SSF48317">
    <property type="entry name" value="Acid phosphatase/Vanadium-dependent haloperoxidase"/>
    <property type="match status" value="1"/>
</dbReference>
<evidence type="ECO:0000313" key="3">
    <source>
        <dbReference type="EMBL" id="OIR00375.1"/>
    </source>
</evidence>
<feature type="transmembrane region" description="Helical" evidence="1">
    <location>
        <begin position="24"/>
        <end position="50"/>
    </location>
</feature>
<gene>
    <name evidence="3" type="primary">ybjG_1</name>
    <name evidence="3" type="ORF">GALL_176290</name>
</gene>
<accession>A0A1J5RWR8</accession>
<feature type="transmembrane region" description="Helical" evidence="1">
    <location>
        <begin position="110"/>
        <end position="140"/>
    </location>
</feature>
<dbReference type="GO" id="GO:0050380">
    <property type="term" value="F:undecaprenyl-diphosphatase activity"/>
    <property type="evidence" value="ECO:0007669"/>
    <property type="project" value="UniProtKB-EC"/>
</dbReference>
<sequence length="200" mass="21320">MNRIEAANRALFLHINGGGDTPRWLVNIAIGIADGLIYLIPILLLALWLWGGRTHRGLALKACLVTLAALGANQMIGALCWHPRPFMLGLGHAWLQHAADSSFPSDHMTVFAAIALTLLCGGALGLAAAVGAAGLAVAWARVFLGVHFPLDMAGAVLVAAGVCALVTPLWRRAENPVLTLAERLYRIFLAWPIAAGWIRR</sequence>
<dbReference type="InterPro" id="IPR033879">
    <property type="entry name" value="UPP_Pase"/>
</dbReference>
<keyword evidence="3" id="KW-0378">Hydrolase</keyword>
<dbReference type="SMART" id="SM00014">
    <property type="entry name" value="acidPPc"/>
    <property type="match status" value="1"/>
</dbReference>
<dbReference type="InterPro" id="IPR036938">
    <property type="entry name" value="PAP2/HPO_sf"/>
</dbReference>
<dbReference type="PANTHER" id="PTHR14969">
    <property type="entry name" value="SPHINGOSINE-1-PHOSPHATE PHOSPHOHYDROLASE"/>
    <property type="match status" value="1"/>
</dbReference>
<dbReference type="AlphaFoldDB" id="A0A1J5RWR8"/>
<organism evidence="3">
    <name type="scientific">mine drainage metagenome</name>
    <dbReference type="NCBI Taxonomy" id="410659"/>
    <lineage>
        <taxon>unclassified sequences</taxon>
        <taxon>metagenomes</taxon>
        <taxon>ecological metagenomes</taxon>
    </lineage>
</organism>
<reference evidence="3" key="1">
    <citation type="submission" date="2016-10" db="EMBL/GenBank/DDBJ databases">
        <title>Sequence of Gallionella enrichment culture.</title>
        <authorList>
            <person name="Poehlein A."/>
            <person name="Muehling M."/>
            <person name="Daniel R."/>
        </authorList>
    </citation>
    <scope>NUCLEOTIDE SEQUENCE</scope>
</reference>
<comment type="caution">
    <text evidence="3">The sequence shown here is derived from an EMBL/GenBank/DDBJ whole genome shotgun (WGS) entry which is preliminary data.</text>
</comment>
<dbReference type="CDD" id="cd03385">
    <property type="entry name" value="PAP2_BcrC_like"/>
    <property type="match status" value="1"/>
</dbReference>
<name>A0A1J5RWR8_9ZZZZ</name>
<keyword evidence="1" id="KW-0812">Transmembrane</keyword>